<proteinExistence type="predicted"/>
<comment type="caution">
    <text evidence="1">The sequence shown here is derived from an EMBL/GenBank/DDBJ whole genome shotgun (WGS) entry which is preliminary data.</text>
</comment>
<reference evidence="1" key="1">
    <citation type="journal article" date="2019" name="Sci. Rep.">
        <title>Draft genome of Tanacetum cinerariifolium, the natural source of mosquito coil.</title>
        <authorList>
            <person name="Yamashiro T."/>
            <person name="Shiraishi A."/>
            <person name="Satake H."/>
            <person name="Nakayama K."/>
        </authorList>
    </citation>
    <scope>NUCLEOTIDE SEQUENCE</scope>
</reference>
<dbReference type="AlphaFoldDB" id="A0A699XRZ5"/>
<dbReference type="EMBL" id="BKCJ011940399">
    <property type="protein sequence ID" value="GFD62715.1"/>
    <property type="molecule type" value="Genomic_DNA"/>
</dbReference>
<protein>
    <submittedName>
        <fullName evidence="1">Uncharacterized protein</fullName>
    </submittedName>
</protein>
<accession>A0A699XRZ5</accession>
<evidence type="ECO:0000313" key="1">
    <source>
        <dbReference type="EMBL" id="GFD62715.1"/>
    </source>
</evidence>
<sequence length="55" mass="6290">MVTEEEETCIHMEAVGMVTEEEETCTHKDEGYVISTNTQEIGWSIKPKMKKRSKG</sequence>
<gene>
    <name evidence="1" type="ORF">Tci_934684</name>
</gene>
<organism evidence="1">
    <name type="scientific">Tanacetum cinerariifolium</name>
    <name type="common">Dalmatian daisy</name>
    <name type="synonym">Chrysanthemum cinerariifolium</name>
    <dbReference type="NCBI Taxonomy" id="118510"/>
    <lineage>
        <taxon>Eukaryota</taxon>
        <taxon>Viridiplantae</taxon>
        <taxon>Streptophyta</taxon>
        <taxon>Embryophyta</taxon>
        <taxon>Tracheophyta</taxon>
        <taxon>Spermatophyta</taxon>
        <taxon>Magnoliopsida</taxon>
        <taxon>eudicotyledons</taxon>
        <taxon>Gunneridae</taxon>
        <taxon>Pentapetalae</taxon>
        <taxon>asterids</taxon>
        <taxon>campanulids</taxon>
        <taxon>Asterales</taxon>
        <taxon>Asteraceae</taxon>
        <taxon>Asteroideae</taxon>
        <taxon>Anthemideae</taxon>
        <taxon>Anthemidinae</taxon>
        <taxon>Tanacetum</taxon>
    </lineage>
</organism>
<name>A0A699XRZ5_TANCI</name>
<feature type="non-terminal residue" evidence="1">
    <location>
        <position position="55"/>
    </location>
</feature>